<dbReference type="EMBL" id="PYGF01000002">
    <property type="protein sequence ID" value="PSL06564.1"/>
    <property type="molecule type" value="Genomic_DNA"/>
</dbReference>
<comment type="caution">
    <text evidence="1">The sequence shown here is derived from an EMBL/GenBank/DDBJ whole genome shotgun (WGS) entry which is preliminary data.</text>
</comment>
<dbReference type="AlphaFoldDB" id="A0A2P8EAS2"/>
<dbReference type="RefSeq" id="WP_106566483.1">
    <property type="nucleotide sequence ID" value="NZ_PYGF01000002.1"/>
</dbReference>
<proteinExistence type="predicted"/>
<keyword evidence="2" id="KW-1185">Reference proteome</keyword>
<evidence type="ECO:0000313" key="2">
    <source>
        <dbReference type="Proteomes" id="UP000240708"/>
    </source>
</evidence>
<gene>
    <name evidence="1" type="ORF">CLV48_102381</name>
</gene>
<dbReference type="Pfam" id="PF14902">
    <property type="entry name" value="DUF4494"/>
    <property type="match status" value="1"/>
</dbReference>
<dbReference type="Proteomes" id="UP000240708">
    <property type="component" value="Unassembled WGS sequence"/>
</dbReference>
<accession>A0A2P8EAS2</accession>
<organism evidence="1 2">
    <name type="scientific">Cecembia rubra</name>
    <dbReference type="NCBI Taxonomy" id="1485585"/>
    <lineage>
        <taxon>Bacteria</taxon>
        <taxon>Pseudomonadati</taxon>
        <taxon>Bacteroidota</taxon>
        <taxon>Cytophagia</taxon>
        <taxon>Cytophagales</taxon>
        <taxon>Cyclobacteriaceae</taxon>
        <taxon>Cecembia</taxon>
    </lineage>
</organism>
<evidence type="ECO:0000313" key="1">
    <source>
        <dbReference type="EMBL" id="PSL06564.1"/>
    </source>
</evidence>
<reference evidence="1 2" key="1">
    <citation type="submission" date="2018-03" db="EMBL/GenBank/DDBJ databases">
        <title>Genomic Encyclopedia of Archaeal and Bacterial Type Strains, Phase II (KMG-II): from individual species to whole genera.</title>
        <authorList>
            <person name="Goeker M."/>
        </authorList>
    </citation>
    <scope>NUCLEOTIDE SEQUENCE [LARGE SCALE GENOMIC DNA]</scope>
    <source>
        <strain evidence="1 2">DSM 28057</strain>
    </source>
</reference>
<sequence>MRTWFICTLKYAKENEQGLLKAVSEKYLIDAVSFTEAEATVYEVLGNYIRGDFQVTAVTKSNIVDVFIYEDSDYWWQCKITYFIVDGDSGREKKVTQFMLVSANDVKEAYDRINESLSNMLVTFRLTEIKESPIQACL</sequence>
<dbReference type="OrthoDB" id="954784at2"/>
<name>A0A2P8EAS2_9BACT</name>
<protein>
    <submittedName>
        <fullName evidence="1">Uncharacterized protein DUF4494</fullName>
    </submittedName>
</protein>
<dbReference type="InterPro" id="IPR027848">
    <property type="entry name" value="DUF4494"/>
</dbReference>